<evidence type="ECO:0000256" key="6">
    <source>
        <dbReference type="SAM" id="MobiDB-lite"/>
    </source>
</evidence>
<dbReference type="GO" id="GO:0005096">
    <property type="term" value="F:GTPase activator activity"/>
    <property type="evidence" value="ECO:0007669"/>
    <property type="project" value="UniProtKB-KW"/>
</dbReference>
<reference evidence="8 9" key="1">
    <citation type="submission" date="2016-07" db="EMBL/GenBank/DDBJ databases">
        <title>Pervasive Adenine N6-methylation of Active Genes in Fungi.</title>
        <authorList>
            <consortium name="DOE Joint Genome Institute"/>
            <person name="Mondo S.J."/>
            <person name="Dannebaum R.O."/>
            <person name="Kuo R.C."/>
            <person name="Labutti K."/>
            <person name="Haridas S."/>
            <person name="Kuo A."/>
            <person name="Salamov A."/>
            <person name="Ahrendt S.R."/>
            <person name="Lipzen A."/>
            <person name="Sullivan W."/>
            <person name="Andreopoulos W.B."/>
            <person name="Clum A."/>
            <person name="Lindquist E."/>
            <person name="Daum C."/>
            <person name="Ramamoorthy G.K."/>
            <person name="Gryganskyi A."/>
            <person name="Culley D."/>
            <person name="Magnuson J.K."/>
            <person name="James T.Y."/>
            <person name="O'Malley M.A."/>
            <person name="Stajich J.E."/>
            <person name="Spatafora J.W."/>
            <person name="Visel A."/>
            <person name="Grigoriev I.V."/>
        </authorList>
    </citation>
    <scope>NUCLEOTIDE SEQUENCE [LARGE SCALE GENOMIC DNA]</scope>
    <source>
        <strain evidence="8 9">62-1032</strain>
    </source>
</reference>
<keyword evidence="3 5" id="KW-0863">Zinc-finger</keyword>
<protein>
    <recommendedName>
        <fullName evidence="7">Arf-GAP domain-containing protein</fullName>
    </recommendedName>
</protein>
<dbReference type="InterPro" id="IPR051718">
    <property type="entry name" value="ARF_GTPase-activating"/>
</dbReference>
<keyword evidence="2" id="KW-0479">Metal-binding</keyword>
<evidence type="ECO:0000256" key="2">
    <source>
        <dbReference type="ARBA" id="ARBA00022723"/>
    </source>
</evidence>
<dbReference type="PANTHER" id="PTHR45705">
    <property type="entry name" value="FI20236P1"/>
    <property type="match status" value="1"/>
</dbReference>
<evidence type="ECO:0000256" key="4">
    <source>
        <dbReference type="ARBA" id="ARBA00022833"/>
    </source>
</evidence>
<gene>
    <name evidence="8" type="ORF">BCR35DRAFT_261944</name>
</gene>
<dbReference type="PROSITE" id="PS50115">
    <property type="entry name" value="ARFGAP"/>
    <property type="match status" value="1"/>
</dbReference>
<feature type="region of interest" description="Disordered" evidence="6">
    <location>
        <begin position="217"/>
        <end position="241"/>
    </location>
</feature>
<sequence length="241" mass="27628">MSARYTQSKSEAQRHTEILKAMLKKPENKLCADCKRNDPRWASTNLGCFMCIRCSGIHRGMGVHITRIKSVDLDTWSPEQIENIQRWGNKRANAYWEAHLKPGHAPPEHKMESFIRSKYESKRWAMQGPPPPPETLDSDGEAEAVSCSPPSSRCSPLTLLCLKGSCLLCSSTLHLPNLLRRPRPYSQSSTHDLHRPARRPTLRFFLFFLRSRFPRPRPCTSTSSRSTSSQACPERRRRRTV</sequence>
<evidence type="ECO:0000256" key="5">
    <source>
        <dbReference type="PROSITE-ProRule" id="PRU00288"/>
    </source>
</evidence>
<name>A0A1Y2G430_9BASI</name>
<organism evidence="8 9">
    <name type="scientific">Leucosporidium creatinivorum</name>
    <dbReference type="NCBI Taxonomy" id="106004"/>
    <lineage>
        <taxon>Eukaryota</taxon>
        <taxon>Fungi</taxon>
        <taxon>Dikarya</taxon>
        <taxon>Basidiomycota</taxon>
        <taxon>Pucciniomycotina</taxon>
        <taxon>Microbotryomycetes</taxon>
        <taxon>Leucosporidiales</taxon>
        <taxon>Leucosporidium</taxon>
    </lineage>
</organism>
<dbReference type="InterPro" id="IPR001164">
    <property type="entry name" value="ArfGAP_dom"/>
</dbReference>
<evidence type="ECO:0000256" key="1">
    <source>
        <dbReference type="ARBA" id="ARBA00022468"/>
    </source>
</evidence>
<keyword evidence="9" id="KW-1185">Reference proteome</keyword>
<dbReference type="STRING" id="106004.A0A1Y2G430"/>
<dbReference type="InterPro" id="IPR037278">
    <property type="entry name" value="ARFGAP/RecO"/>
</dbReference>
<dbReference type="GO" id="GO:0005737">
    <property type="term" value="C:cytoplasm"/>
    <property type="evidence" value="ECO:0007669"/>
    <property type="project" value="TreeGrafter"/>
</dbReference>
<dbReference type="SMART" id="SM00105">
    <property type="entry name" value="ArfGap"/>
    <property type="match status" value="1"/>
</dbReference>
<dbReference type="FunFam" id="1.10.220.150:FF:000009">
    <property type="entry name" value="stromal membrane-associated protein 1 isoform X1"/>
    <property type="match status" value="1"/>
</dbReference>
<dbReference type="InterPro" id="IPR044732">
    <property type="entry name" value="ArfGAP_SMAP1-like"/>
</dbReference>
<accession>A0A1Y2G430</accession>
<dbReference type="SUPFAM" id="SSF57863">
    <property type="entry name" value="ArfGap/RecO-like zinc finger"/>
    <property type="match status" value="1"/>
</dbReference>
<dbReference type="Proteomes" id="UP000193467">
    <property type="component" value="Unassembled WGS sequence"/>
</dbReference>
<dbReference type="AlphaFoldDB" id="A0A1Y2G430"/>
<dbReference type="OrthoDB" id="10266696at2759"/>
<evidence type="ECO:0000313" key="8">
    <source>
        <dbReference type="EMBL" id="ORY89800.1"/>
    </source>
</evidence>
<proteinExistence type="predicted"/>
<dbReference type="CDD" id="cd08839">
    <property type="entry name" value="ArfGap_SMAP"/>
    <property type="match status" value="1"/>
</dbReference>
<evidence type="ECO:0000256" key="3">
    <source>
        <dbReference type="ARBA" id="ARBA00022771"/>
    </source>
</evidence>
<evidence type="ECO:0000259" key="7">
    <source>
        <dbReference type="PROSITE" id="PS50115"/>
    </source>
</evidence>
<evidence type="ECO:0000313" key="9">
    <source>
        <dbReference type="Proteomes" id="UP000193467"/>
    </source>
</evidence>
<dbReference type="PRINTS" id="PR00405">
    <property type="entry name" value="REVINTRACTNG"/>
</dbReference>
<dbReference type="EMBL" id="MCGR01000005">
    <property type="protein sequence ID" value="ORY89800.1"/>
    <property type="molecule type" value="Genomic_DNA"/>
</dbReference>
<dbReference type="InterPro" id="IPR038508">
    <property type="entry name" value="ArfGAP_dom_sf"/>
</dbReference>
<keyword evidence="1" id="KW-0343">GTPase activation</keyword>
<dbReference type="InParanoid" id="A0A1Y2G430"/>
<feature type="domain" description="Arf-GAP" evidence="7">
    <location>
        <begin position="13"/>
        <end position="124"/>
    </location>
</feature>
<feature type="region of interest" description="Disordered" evidence="6">
    <location>
        <begin position="123"/>
        <end position="144"/>
    </location>
</feature>
<dbReference type="Pfam" id="PF01412">
    <property type="entry name" value="ArfGap"/>
    <property type="match status" value="1"/>
</dbReference>
<dbReference type="PANTHER" id="PTHR45705:SF14">
    <property type="entry name" value="ARF-GAP DOMAIN-CONTAINING PROTEIN"/>
    <property type="match status" value="1"/>
</dbReference>
<feature type="compositionally biased region" description="Low complexity" evidence="6">
    <location>
        <begin position="218"/>
        <end position="229"/>
    </location>
</feature>
<dbReference type="GO" id="GO:0008270">
    <property type="term" value="F:zinc ion binding"/>
    <property type="evidence" value="ECO:0007669"/>
    <property type="project" value="UniProtKB-KW"/>
</dbReference>
<keyword evidence="4" id="KW-0862">Zinc</keyword>
<comment type="caution">
    <text evidence="8">The sequence shown here is derived from an EMBL/GenBank/DDBJ whole genome shotgun (WGS) entry which is preliminary data.</text>
</comment>
<dbReference type="Gene3D" id="1.10.220.150">
    <property type="entry name" value="Arf GTPase activating protein"/>
    <property type="match status" value="1"/>
</dbReference>